<dbReference type="AlphaFoldDB" id="A0A1G6IHU2"/>
<dbReference type="STRING" id="1464122.SAMN05421737_10567"/>
<keyword evidence="6" id="KW-1185">Reference proteome</keyword>
<keyword evidence="2" id="KW-0645">Protease</keyword>
<evidence type="ECO:0000256" key="1">
    <source>
        <dbReference type="ARBA" id="ARBA00022612"/>
    </source>
</evidence>
<name>A0A1G6IHU2_9BACI</name>
<dbReference type="GO" id="GO:0008233">
    <property type="term" value="F:peptidase activity"/>
    <property type="evidence" value="ECO:0007669"/>
    <property type="project" value="UniProtKB-KW"/>
</dbReference>
<evidence type="ECO:0000259" key="4">
    <source>
        <dbReference type="Pfam" id="PF04586"/>
    </source>
</evidence>
<dbReference type="InterPro" id="IPR054613">
    <property type="entry name" value="Peptidase_S78_dom"/>
</dbReference>
<dbReference type="GO" id="GO:0006508">
    <property type="term" value="P:proteolysis"/>
    <property type="evidence" value="ECO:0007669"/>
    <property type="project" value="UniProtKB-KW"/>
</dbReference>
<proteinExistence type="predicted"/>
<organism evidence="5 6">
    <name type="scientific">Shouchella lonarensis</name>
    <dbReference type="NCBI Taxonomy" id="1464122"/>
    <lineage>
        <taxon>Bacteria</taxon>
        <taxon>Bacillati</taxon>
        <taxon>Bacillota</taxon>
        <taxon>Bacilli</taxon>
        <taxon>Bacillales</taxon>
        <taxon>Bacillaceae</taxon>
        <taxon>Shouchella</taxon>
    </lineage>
</organism>
<sequence length="192" mass="21894">MKRATREVQTTFKTRMKGDTPDGMIIEGYFLLYEDETELMPNVREILTRGAADGSLEGDVKALWNHSAQHVLGRTKSGSLELRSDEKGLYGRITLPNTSYGRDLHALVTRGDVDQASFGFTPVDETVEELENGGMRWRINKLDLHEISVVTFPAYENTSVQARAKQVEQYKRRAFEQKRQKLKNRLEGDKPC</sequence>
<accession>A0A1G6IHU2</accession>
<keyword evidence="1" id="KW-1188">Viral release from host cell</keyword>
<reference evidence="6" key="1">
    <citation type="submission" date="2016-09" db="EMBL/GenBank/DDBJ databases">
        <authorList>
            <person name="Varghese N."/>
            <person name="Submissions S."/>
        </authorList>
    </citation>
    <scope>NUCLEOTIDE SEQUENCE [LARGE SCALE GENOMIC DNA]</scope>
    <source>
        <strain evidence="6">25nlg</strain>
    </source>
</reference>
<evidence type="ECO:0000313" key="6">
    <source>
        <dbReference type="Proteomes" id="UP000242662"/>
    </source>
</evidence>
<dbReference type="Pfam" id="PF04586">
    <property type="entry name" value="Peptidase_S78"/>
    <property type="match status" value="1"/>
</dbReference>
<dbReference type="OrthoDB" id="64791at2"/>
<keyword evidence="3" id="KW-0378">Hydrolase</keyword>
<protein>
    <recommendedName>
        <fullName evidence="4">Prohead serine protease domain-containing protein</fullName>
    </recommendedName>
</protein>
<feature type="domain" description="Prohead serine protease" evidence="4">
    <location>
        <begin position="14"/>
        <end position="172"/>
    </location>
</feature>
<evidence type="ECO:0000256" key="3">
    <source>
        <dbReference type="ARBA" id="ARBA00022801"/>
    </source>
</evidence>
<dbReference type="Proteomes" id="UP000242662">
    <property type="component" value="Unassembled WGS sequence"/>
</dbReference>
<dbReference type="InterPro" id="IPR006433">
    <property type="entry name" value="Prohead_protease"/>
</dbReference>
<dbReference type="RefSeq" id="WP_090775431.1">
    <property type="nucleotide sequence ID" value="NZ_FMYM01000005.1"/>
</dbReference>
<evidence type="ECO:0000256" key="2">
    <source>
        <dbReference type="ARBA" id="ARBA00022670"/>
    </source>
</evidence>
<dbReference type="EMBL" id="FMYM01000005">
    <property type="protein sequence ID" value="SDC05963.1"/>
    <property type="molecule type" value="Genomic_DNA"/>
</dbReference>
<evidence type="ECO:0000313" key="5">
    <source>
        <dbReference type="EMBL" id="SDC05963.1"/>
    </source>
</evidence>
<gene>
    <name evidence="5" type="ORF">SAMN05421737_10567</name>
</gene>
<dbReference type="NCBIfam" id="TIGR01543">
    <property type="entry name" value="proheadase_HK97"/>
    <property type="match status" value="1"/>
</dbReference>